<dbReference type="EC" id="2.4.2.17" evidence="4 13"/>
<evidence type="ECO:0000256" key="1">
    <source>
        <dbReference type="ARBA" id="ARBA00000915"/>
    </source>
</evidence>
<keyword evidence="9" id="KW-0547">Nucleotide-binding</keyword>
<evidence type="ECO:0000256" key="4">
    <source>
        <dbReference type="ARBA" id="ARBA00011946"/>
    </source>
</evidence>
<dbReference type="EMBL" id="CP159307">
    <property type="protein sequence ID" value="XCH32799.1"/>
    <property type="molecule type" value="Genomic_DNA"/>
</dbReference>
<evidence type="ECO:0000256" key="8">
    <source>
        <dbReference type="ARBA" id="ARBA00022679"/>
    </source>
</evidence>
<dbReference type="RefSeq" id="WP_353714070.1">
    <property type="nucleotide sequence ID" value="NZ_CP159307.1"/>
</dbReference>
<evidence type="ECO:0000259" key="14">
    <source>
        <dbReference type="Pfam" id="PF01634"/>
    </source>
</evidence>
<evidence type="ECO:0000256" key="10">
    <source>
        <dbReference type="ARBA" id="ARBA00022840"/>
    </source>
</evidence>
<comment type="pathway">
    <text evidence="3">Amino-acid biosynthesis; L-histidine biosynthesis; L-histidine from 5-phospho-alpha-D-ribose 1-diphosphate: step 1/9.</text>
</comment>
<comment type="function">
    <text evidence="12">Catalyzes the condensation of ATP and 5-phosphoribose 1-diphosphate to form N'-(5'-phosphoribosyl)-ATP (PR-ATP). Has a crucial role in the pathway because the rate of histidine biosynthesis seems to be controlled primarily by regulation of HisG enzymatic activity.</text>
</comment>
<keyword evidence="11" id="KW-0368">Histidine biosynthesis</keyword>
<dbReference type="GO" id="GO:0005737">
    <property type="term" value="C:cytoplasm"/>
    <property type="evidence" value="ECO:0007669"/>
    <property type="project" value="UniProtKB-SubCell"/>
</dbReference>
<reference evidence="15" key="1">
    <citation type="submission" date="2024-06" db="EMBL/GenBank/DDBJ databases">
        <title>A Novel Isolate, Dehalogenimonas sp. Strain 4OHTPN, Dechlorinates Aromatic 4 Hydroxy chlorothalonil by a Novel Reductive Dehalogenase.</title>
        <authorList>
            <person name="Liu G."/>
        </authorList>
    </citation>
    <scope>NUCLEOTIDE SEQUENCE</scope>
    <source>
        <strain evidence="15">4OHTPN</strain>
    </source>
</reference>
<dbReference type="AlphaFoldDB" id="A0AAU8GAH2"/>
<proteinExistence type="predicted"/>
<dbReference type="GO" id="GO:0000105">
    <property type="term" value="P:L-histidine biosynthetic process"/>
    <property type="evidence" value="ECO:0007669"/>
    <property type="project" value="UniProtKB-UniRule"/>
</dbReference>
<keyword evidence="10" id="KW-0067">ATP-binding</keyword>
<evidence type="ECO:0000256" key="7">
    <source>
        <dbReference type="ARBA" id="ARBA00022676"/>
    </source>
</evidence>
<gene>
    <name evidence="15" type="primary">hisG</name>
    <name evidence="15" type="ORF">ABV300_06460</name>
</gene>
<keyword evidence="8 15" id="KW-0808">Transferase</keyword>
<name>A0AAU8GAH2_9CHLR</name>
<feature type="domain" description="ATP phosphoribosyltransferase catalytic" evidence="14">
    <location>
        <begin position="52"/>
        <end position="215"/>
    </location>
</feature>
<dbReference type="Pfam" id="PF01634">
    <property type="entry name" value="HisG"/>
    <property type="match status" value="2"/>
</dbReference>
<sequence length="467" mass="51751">MRVALPKGRLLSDTAALLDRAGWQLNDYQPKARLYRLTSAKFPELSAKMLHEKDIPIQVAIGNYDLGICGADWVEELVSRYRLSSLVKVRVLGYGHGALYAASAAGDGVTSLADLSRRADKVRLASEYPNLAEQLAIQLRLKNYAVYPLWGSAEAYPPETAEVVILPRKSAGELVLKGLKVLSKVLDFKAVLIANRESLASKDLSAAISSILANLPPAVEFNEDAPPKTVAALEAYHEYAPDVVRLALPDGHQQPHVRKILDAAGIGIEDYPSDRGFRRPKSDLEGFAIKTIRPQDMPIQVANGNFDLAITGWDWLTDHLHQFPASPVKRLLDLKYGWVRIVAVVANEVPVTNAVELKEYFRNRNLRVASEYINIADEYARNNHFGRYRIAPTWGSTEAYLPEDADLLIENTETGGTIARHNLRIIDTLFESTACVIGNTRAADNPVKRKRMEALVERLGKALDQAK</sequence>
<dbReference type="GO" id="GO:0005524">
    <property type="term" value="F:ATP binding"/>
    <property type="evidence" value="ECO:0007669"/>
    <property type="project" value="UniProtKB-KW"/>
</dbReference>
<evidence type="ECO:0000256" key="6">
    <source>
        <dbReference type="ARBA" id="ARBA00022605"/>
    </source>
</evidence>
<keyword evidence="6" id="KW-0028">Amino-acid biosynthesis</keyword>
<evidence type="ECO:0000256" key="13">
    <source>
        <dbReference type="NCBIfam" id="TIGR00070"/>
    </source>
</evidence>
<dbReference type="GO" id="GO:0003879">
    <property type="term" value="F:ATP phosphoribosyltransferase activity"/>
    <property type="evidence" value="ECO:0007669"/>
    <property type="project" value="UniProtKB-UniRule"/>
</dbReference>
<dbReference type="Gene3D" id="3.40.190.10">
    <property type="entry name" value="Periplasmic binding protein-like II"/>
    <property type="match status" value="4"/>
</dbReference>
<dbReference type="InterPro" id="IPR001348">
    <property type="entry name" value="ATP_PRibTrfase_HisG"/>
</dbReference>
<comment type="subcellular location">
    <subcellularLocation>
        <location evidence="2">Cytoplasm</location>
    </subcellularLocation>
</comment>
<dbReference type="NCBIfam" id="TIGR00070">
    <property type="entry name" value="hisG"/>
    <property type="match status" value="2"/>
</dbReference>
<evidence type="ECO:0000256" key="5">
    <source>
        <dbReference type="ARBA" id="ARBA00022490"/>
    </source>
</evidence>
<evidence type="ECO:0000313" key="15">
    <source>
        <dbReference type="EMBL" id="XCH32799.1"/>
    </source>
</evidence>
<keyword evidence="7 15" id="KW-0328">Glycosyltransferase</keyword>
<evidence type="ECO:0000256" key="12">
    <source>
        <dbReference type="ARBA" id="ARBA00024861"/>
    </source>
</evidence>
<evidence type="ECO:0000256" key="3">
    <source>
        <dbReference type="ARBA" id="ARBA00004667"/>
    </source>
</evidence>
<keyword evidence="5" id="KW-0963">Cytoplasm</keyword>
<comment type="catalytic activity">
    <reaction evidence="1">
        <text>1-(5-phospho-beta-D-ribosyl)-ATP + diphosphate = 5-phospho-alpha-D-ribose 1-diphosphate + ATP</text>
        <dbReference type="Rhea" id="RHEA:18473"/>
        <dbReference type="ChEBI" id="CHEBI:30616"/>
        <dbReference type="ChEBI" id="CHEBI:33019"/>
        <dbReference type="ChEBI" id="CHEBI:58017"/>
        <dbReference type="ChEBI" id="CHEBI:73183"/>
        <dbReference type="EC" id="2.4.2.17"/>
    </reaction>
</comment>
<evidence type="ECO:0000256" key="11">
    <source>
        <dbReference type="ARBA" id="ARBA00023102"/>
    </source>
</evidence>
<evidence type="ECO:0000256" key="9">
    <source>
        <dbReference type="ARBA" id="ARBA00022741"/>
    </source>
</evidence>
<evidence type="ECO:0000256" key="2">
    <source>
        <dbReference type="ARBA" id="ARBA00004496"/>
    </source>
</evidence>
<feature type="domain" description="ATP phosphoribosyltransferase catalytic" evidence="14">
    <location>
        <begin position="293"/>
        <end position="459"/>
    </location>
</feature>
<protein>
    <recommendedName>
        <fullName evidence="4 13">ATP phosphoribosyltransferase</fullName>
        <ecNumber evidence="4 13">2.4.2.17</ecNumber>
    </recommendedName>
</protein>
<dbReference type="InterPro" id="IPR013820">
    <property type="entry name" value="ATP_PRibTrfase_cat"/>
</dbReference>
<organism evidence="15">
    <name type="scientific">Dehalogenimonas sp. 4OHTPN</name>
    <dbReference type="NCBI Taxonomy" id="3166643"/>
    <lineage>
        <taxon>Bacteria</taxon>
        <taxon>Bacillati</taxon>
        <taxon>Chloroflexota</taxon>
        <taxon>Dehalococcoidia</taxon>
        <taxon>Dehalococcoidales</taxon>
        <taxon>Dehalococcoidaceae</taxon>
        <taxon>Dehalogenimonas</taxon>
    </lineage>
</organism>
<dbReference type="SUPFAM" id="SSF53850">
    <property type="entry name" value="Periplasmic binding protein-like II"/>
    <property type="match status" value="2"/>
</dbReference>
<dbReference type="PANTHER" id="PTHR21403">
    <property type="entry name" value="ATP PHOSPHORIBOSYLTRANSFERASE ATP-PRTASE"/>
    <property type="match status" value="1"/>
</dbReference>
<accession>A0AAU8GAH2</accession>
<dbReference type="PANTHER" id="PTHR21403:SF10">
    <property type="entry name" value="ATP PHOSPHORIBOSYLTRANSFERASE"/>
    <property type="match status" value="1"/>
</dbReference>